<dbReference type="Proteomes" id="UP000031980">
    <property type="component" value="Unassembled WGS sequence"/>
</dbReference>
<evidence type="ECO:0000313" key="5">
    <source>
        <dbReference type="Proteomes" id="UP000031980"/>
    </source>
</evidence>
<feature type="coiled-coil region" evidence="1">
    <location>
        <begin position="2"/>
        <end position="64"/>
    </location>
</feature>
<accession>A0A0C3REA2</accession>
<proteinExistence type="predicted"/>
<evidence type="ECO:0000256" key="1">
    <source>
        <dbReference type="SAM" id="Coils"/>
    </source>
</evidence>
<evidence type="ECO:0000313" key="4">
    <source>
        <dbReference type="Proteomes" id="UP000031937"/>
    </source>
</evidence>
<dbReference type="Proteomes" id="UP000031937">
    <property type="component" value="Unassembled WGS sequence"/>
</dbReference>
<evidence type="ECO:0000313" key="2">
    <source>
        <dbReference type="EMBL" id="KIO43056.1"/>
    </source>
</evidence>
<protein>
    <submittedName>
        <fullName evidence="3">Uncharacterized protein</fullName>
    </submittedName>
</protein>
<dbReference type="EMBL" id="JPIT01000032">
    <property type="protein sequence ID" value="KIO43056.1"/>
    <property type="molecule type" value="Genomic_DNA"/>
</dbReference>
<sequence length="96" mass="10933">MTEKEENIIKELNLKIEQLIKRYISSLDKNKNLEAEIQALRNRIEQLKGENSRLNENIKALKVANAISTGDGSSEAKIRISQLVREIDKCIALLNN</sequence>
<name>A0A0C3REA2_9PORP</name>
<evidence type="ECO:0000313" key="3">
    <source>
        <dbReference type="EMBL" id="KIO44771.1"/>
    </source>
</evidence>
<dbReference type="EMBL" id="JPIU01000038">
    <property type="protein sequence ID" value="KIO44771.1"/>
    <property type="molecule type" value="Genomic_DNA"/>
</dbReference>
<organism evidence="3 5">
    <name type="scientific">Sanguibacteroides justesenii</name>
    <dbReference type="NCBI Taxonomy" id="1547597"/>
    <lineage>
        <taxon>Bacteria</taxon>
        <taxon>Pseudomonadati</taxon>
        <taxon>Bacteroidota</taxon>
        <taxon>Bacteroidia</taxon>
        <taxon>Bacteroidales</taxon>
        <taxon>Porphyromonadaceae</taxon>
        <taxon>Sanguibacteroides</taxon>
    </lineage>
</organism>
<gene>
    <name evidence="3" type="ORF">BA92_07020</name>
    <name evidence="2" type="ORF">IE90_12620</name>
</gene>
<dbReference type="OrthoDB" id="1467932at2"/>
<keyword evidence="5" id="KW-1185">Reference proteome</keyword>
<reference evidence="3 5" key="1">
    <citation type="submission" date="2014-07" db="EMBL/GenBank/DDBJ databases">
        <title>Porphyromonadaceae bacterium OUH 308042 = ATCC BAA-2681 = DSM 28342 draft genome.</title>
        <authorList>
            <person name="Sydenham T.V."/>
            <person name="Hasman H."/>
            <person name="Justensen U.S."/>
        </authorList>
    </citation>
    <scope>NUCLEOTIDE SEQUENCE [LARGE SCALE GENOMIC DNA]</scope>
    <source>
        <strain evidence="3 5">OUH 308042</strain>
    </source>
</reference>
<dbReference type="AlphaFoldDB" id="A0A0C3REA2"/>
<keyword evidence="1" id="KW-0175">Coiled coil</keyword>
<dbReference type="RefSeq" id="WP_041504184.1">
    <property type="nucleotide sequence ID" value="NZ_JPIT01000032.1"/>
</dbReference>
<reference evidence="2 4" key="2">
    <citation type="submission" date="2014-07" db="EMBL/GenBank/DDBJ databases">
        <title>Porphyromonadaceae bacterium OUH 334697 = ATCC BAA-2682 = DSM 28341 draft genome.</title>
        <authorList>
            <person name="Sydenham T.V."/>
            <person name="Hasman H."/>
            <person name="Justesen U.S."/>
        </authorList>
    </citation>
    <scope>NUCLEOTIDE SEQUENCE [LARGE SCALE GENOMIC DNA]</scope>
    <source>
        <strain evidence="2 4">OUH 334697</strain>
    </source>
</reference>
<comment type="caution">
    <text evidence="3">The sequence shown here is derived from an EMBL/GenBank/DDBJ whole genome shotgun (WGS) entry which is preliminary data.</text>
</comment>